<dbReference type="PANTHER" id="PTHR43187:SF1">
    <property type="entry name" value="GLUTAMINE AMIDOTRANSFERASE DUG3-RELATED"/>
    <property type="match status" value="1"/>
</dbReference>
<protein>
    <submittedName>
        <fullName evidence="3">Ergothioneine biosynthesis protein EgtC</fullName>
    </submittedName>
</protein>
<dbReference type="Pfam" id="PF13230">
    <property type="entry name" value="GATase_4"/>
    <property type="match status" value="1"/>
</dbReference>
<evidence type="ECO:0000256" key="1">
    <source>
        <dbReference type="ARBA" id="ARBA00022962"/>
    </source>
</evidence>
<evidence type="ECO:0000313" key="4">
    <source>
        <dbReference type="Proteomes" id="UP000095342"/>
    </source>
</evidence>
<keyword evidence="4" id="KW-1185">Reference proteome</keyword>
<dbReference type="EMBL" id="CP017448">
    <property type="protein sequence ID" value="AOV17720.1"/>
    <property type="molecule type" value="Genomic_DNA"/>
</dbReference>
<keyword evidence="1" id="KW-0315">Glutamine amidotransferase</keyword>
<dbReference type="KEGG" id="aaeo:BJI67_12235"/>
<name>A0A1D8K9S9_9GAMM</name>
<dbReference type="InterPro" id="IPR052373">
    <property type="entry name" value="Gamma-glu_amide_hydrolase"/>
</dbReference>
<dbReference type="SUPFAM" id="SSF56235">
    <property type="entry name" value="N-terminal nucleophile aminohydrolases (Ntn hydrolases)"/>
    <property type="match status" value="1"/>
</dbReference>
<dbReference type="PROSITE" id="PS51278">
    <property type="entry name" value="GATASE_TYPE_2"/>
    <property type="match status" value="1"/>
</dbReference>
<dbReference type="Proteomes" id="UP000095342">
    <property type="component" value="Chromosome"/>
</dbReference>
<dbReference type="InterPro" id="IPR017808">
    <property type="entry name" value="EgtC"/>
</dbReference>
<dbReference type="InterPro" id="IPR029055">
    <property type="entry name" value="Ntn_hydrolases_N"/>
</dbReference>
<evidence type="ECO:0000259" key="2">
    <source>
        <dbReference type="PROSITE" id="PS51278"/>
    </source>
</evidence>
<proteinExistence type="predicted"/>
<gene>
    <name evidence="3" type="ORF">BJI67_12235</name>
</gene>
<dbReference type="PANTHER" id="PTHR43187">
    <property type="entry name" value="GLUTAMINE AMIDOTRANSFERASE DUG3-RELATED"/>
    <property type="match status" value="1"/>
</dbReference>
<dbReference type="InterPro" id="IPR017932">
    <property type="entry name" value="GATase_2_dom"/>
</dbReference>
<organism evidence="3 4">
    <name type="scientific">Acidihalobacter aeolianus</name>
    <dbReference type="NCBI Taxonomy" id="2792603"/>
    <lineage>
        <taxon>Bacteria</taxon>
        <taxon>Pseudomonadati</taxon>
        <taxon>Pseudomonadota</taxon>
        <taxon>Gammaproteobacteria</taxon>
        <taxon>Chromatiales</taxon>
        <taxon>Ectothiorhodospiraceae</taxon>
        <taxon>Acidihalobacter</taxon>
    </lineage>
</organism>
<dbReference type="Gene3D" id="3.60.20.10">
    <property type="entry name" value="Glutamine Phosphoribosylpyrophosphate, subunit 1, domain 1"/>
    <property type="match status" value="1"/>
</dbReference>
<dbReference type="InterPro" id="IPR026869">
    <property type="entry name" value="EgtC-like"/>
</dbReference>
<dbReference type="NCBIfam" id="TIGR03442">
    <property type="entry name" value="ergothioneine biosynthesis protein EgtC"/>
    <property type="match status" value="1"/>
</dbReference>
<sequence length="260" mass="29205">MCRIAAYLGPDIPLQRLLTDPEHSLVVQSWAPRELRFARLNADGFGFGWFNAEGNPETYRNPVPIWSDPNLDTLARTLNSDLWLAMVRSATPGFGNHISNTQPFCDNDLLFTHNGYIESFRETLRPELQRELTPMIEADIHGDTDSEYIFALLRQLLADDEELAIETALGEMLGMLGEWAGQARALLNLVISDGERIYAARHAINGDCPSLYYSVDDESFPEGAQLVASEPLTDRSYWQPVPEHHILILDPDSPPELLAL</sequence>
<dbReference type="AlphaFoldDB" id="A0A1D8K9S9"/>
<reference evidence="3 4" key="1">
    <citation type="submission" date="2016-09" db="EMBL/GenBank/DDBJ databases">
        <title>Acidihalobacter prosperus V6 (DSM14174).</title>
        <authorList>
            <person name="Khaleque H.N."/>
            <person name="Ramsay J.P."/>
            <person name="Murphy R.J.T."/>
            <person name="Kaksonen A.H."/>
            <person name="Boxall N.J."/>
            <person name="Watkin E.L.J."/>
        </authorList>
    </citation>
    <scope>NUCLEOTIDE SEQUENCE [LARGE SCALE GENOMIC DNA]</scope>
    <source>
        <strain evidence="3 4">V6</strain>
    </source>
</reference>
<dbReference type="RefSeq" id="WP_070073258.1">
    <property type="nucleotide sequence ID" value="NZ_CP017448.1"/>
</dbReference>
<dbReference type="CDD" id="cd01908">
    <property type="entry name" value="YafJ"/>
    <property type="match status" value="1"/>
</dbReference>
<accession>A0A1D8K9S9</accession>
<dbReference type="GO" id="GO:0052699">
    <property type="term" value="P:ergothioneine biosynthetic process"/>
    <property type="evidence" value="ECO:0007669"/>
    <property type="project" value="InterPro"/>
</dbReference>
<evidence type="ECO:0000313" key="3">
    <source>
        <dbReference type="EMBL" id="AOV17720.1"/>
    </source>
</evidence>
<feature type="domain" description="Glutamine amidotransferase type-2" evidence="2">
    <location>
        <begin position="2"/>
        <end position="252"/>
    </location>
</feature>